<dbReference type="InterPro" id="IPR013022">
    <property type="entry name" value="Xyl_isomerase-like_TIM-brl"/>
</dbReference>
<keyword evidence="3" id="KW-1185">Reference proteome</keyword>
<gene>
    <name evidence="2" type="ORF">K227x_01560</name>
</gene>
<keyword evidence="2" id="KW-0413">Isomerase</keyword>
<dbReference type="Gene3D" id="3.20.20.150">
    <property type="entry name" value="Divalent-metal-dependent TIM barrel enzymes"/>
    <property type="match status" value="1"/>
</dbReference>
<protein>
    <submittedName>
        <fullName evidence="2">Xylose isomerase-like TIM barrel</fullName>
    </submittedName>
</protein>
<dbReference type="AlphaFoldDB" id="A0A517N457"/>
<dbReference type="SUPFAM" id="SSF51658">
    <property type="entry name" value="Xylose isomerase-like"/>
    <property type="match status" value="1"/>
</dbReference>
<dbReference type="InterPro" id="IPR036237">
    <property type="entry name" value="Xyl_isomerase-like_sf"/>
</dbReference>
<dbReference type="InterPro" id="IPR050312">
    <property type="entry name" value="IolE/XylAMocC-like"/>
</dbReference>
<dbReference type="EMBL" id="CP036525">
    <property type="protein sequence ID" value="QDT01788.1"/>
    <property type="molecule type" value="Genomic_DNA"/>
</dbReference>
<dbReference type="KEGG" id="rlc:K227x_01560"/>
<accession>A0A517N457</accession>
<dbReference type="Pfam" id="PF01261">
    <property type="entry name" value="AP_endonuc_2"/>
    <property type="match status" value="1"/>
</dbReference>
<dbReference type="PANTHER" id="PTHR12110">
    <property type="entry name" value="HYDROXYPYRUVATE ISOMERASE"/>
    <property type="match status" value="1"/>
</dbReference>
<feature type="domain" description="Xylose isomerase-like TIM barrel" evidence="1">
    <location>
        <begin position="21"/>
        <end position="256"/>
    </location>
</feature>
<proteinExistence type="predicted"/>
<dbReference type="OrthoDB" id="259584at2"/>
<evidence type="ECO:0000259" key="1">
    <source>
        <dbReference type="Pfam" id="PF01261"/>
    </source>
</evidence>
<name>A0A517N457_9BACT</name>
<dbReference type="Proteomes" id="UP000318538">
    <property type="component" value="Chromosome"/>
</dbReference>
<dbReference type="PANTHER" id="PTHR12110:SF41">
    <property type="entry name" value="INOSOSE DEHYDRATASE"/>
    <property type="match status" value="1"/>
</dbReference>
<reference evidence="2 3" key="1">
    <citation type="submission" date="2019-02" db="EMBL/GenBank/DDBJ databases">
        <title>Deep-cultivation of Planctomycetes and their phenomic and genomic characterization uncovers novel biology.</title>
        <authorList>
            <person name="Wiegand S."/>
            <person name="Jogler M."/>
            <person name="Boedeker C."/>
            <person name="Pinto D."/>
            <person name="Vollmers J."/>
            <person name="Rivas-Marin E."/>
            <person name="Kohn T."/>
            <person name="Peeters S.H."/>
            <person name="Heuer A."/>
            <person name="Rast P."/>
            <person name="Oberbeckmann S."/>
            <person name="Bunk B."/>
            <person name="Jeske O."/>
            <person name="Meyerdierks A."/>
            <person name="Storesund J.E."/>
            <person name="Kallscheuer N."/>
            <person name="Luecker S."/>
            <person name="Lage O.M."/>
            <person name="Pohl T."/>
            <person name="Merkel B.J."/>
            <person name="Hornburger P."/>
            <person name="Mueller R.-W."/>
            <person name="Bruemmer F."/>
            <person name="Labrenz M."/>
            <person name="Spormann A.M."/>
            <person name="Op den Camp H."/>
            <person name="Overmann J."/>
            <person name="Amann R."/>
            <person name="Jetten M.S.M."/>
            <person name="Mascher T."/>
            <person name="Medema M.H."/>
            <person name="Devos D.P."/>
            <person name="Kaster A.-K."/>
            <person name="Ovreas L."/>
            <person name="Rohde M."/>
            <person name="Galperin M.Y."/>
            <person name="Jogler C."/>
        </authorList>
    </citation>
    <scope>NUCLEOTIDE SEQUENCE [LARGE SCALE GENOMIC DNA]</scope>
    <source>
        <strain evidence="2 3">K22_7</strain>
    </source>
</reference>
<organism evidence="2 3">
    <name type="scientific">Rubripirellula lacrimiformis</name>
    <dbReference type="NCBI Taxonomy" id="1930273"/>
    <lineage>
        <taxon>Bacteria</taxon>
        <taxon>Pseudomonadati</taxon>
        <taxon>Planctomycetota</taxon>
        <taxon>Planctomycetia</taxon>
        <taxon>Pirellulales</taxon>
        <taxon>Pirellulaceae</taxon>
        <taxon>Rubripirellula</taxon>
    </lineage>
</organism>
<sequence length="258" mass="28069">MAELNLAIRIDSLKRPLRQSLQWASQLGVRSVELDARSGIHPSQLSDTGLRQLRKMLDDLNLKVASLRFPTRRGFDHLENLDQRVDATKSAMLLAYKLGAPVLINAIGQVPDSADDPRYVTMSEVLDDLGRHGARVGAFFAAETGTESGQALATILDTSEDGFVGVALNPGQLIVNRFSVPDAVKALRDRIQVVCAVDGVIDLAAGRGISVPLGQGIADYPNLIGMLEENRYRGRYIVGRGDSTMDELQQGVEYLTNL</sequence>
<evidence type="ECO:0000313" key="3">
    <source>
        <dbReference type="Proteomes" id="UP000318538"/>
    </source>
</evidence>
<evidence type="ECO:0000313" key="2">
    <source>
        <dbReference type="EMBL" id="QDT01788.1"/>
    </source>
</evidence>
<dbReference type="GO" id="GO:0016853">
    <property type="term" value="F:isomerase activity"/>
    <property type="evidence" value="ECO:0007669"/>
    <property type="project" value="UniProtKB-KW"/>
</dbReference>